<dbReference type="GO" id="GO:0008745">
    <property type="term" value="F:N-acetylmuramoyl-L-alanine amidase activity"/>
    <property type="evidence" value="ECO:0007669"/>
    <property type="project" value="UniProtKB-EC"/>
</dbReference>
<dbReference type="GO" id="GO:0071555">
    <property type="term" value="P:cell wall organization"/>
    <property type="evidence" value="ECO:0007669"/>
    <property type="project" value="UniProtKB-KW"/>
</dbReference>
<dbReference type="InterPro" id="IPR051206">
    <property type="entry name" value="NAMLAA_amidase_2"/>
</dbReference>
<evidence type="ECO:0000256" key="2">
    <source>
        <dbReference type="ARBA" id="ARBA00011901"/>
    </source>
</evidence>
<comment type="caution">
    <text evidence="7">The sequence shown here is derived from an EMBL/GenBank/DDBJ whole genome shotgun (WGS) entry which is preliminary data.</text>
</comment>
<dbReference type="PANTHER" id="PTHR30417:SF1">
    <property type="entry name" value="N-ACETYLMURAMOYL-L-ALANINE AMIDASE AMID"/>
    <property type="match status" value="1"/>
</dbReference>
<dbReference type="InterPro" id="IPR036505">
    <property type="entry name" value="Amidase/PGRP_sf"/>
</dbReference>
<keyword evidence="3" id="KW-0378">Hydrolase</keyword>
<dbReference type="EMBL" id="JACJLV010000006">
    <property type="protein sequence ID" value="MBM6826072.1"/>
    <property type="molecule type" value="Genomic_DNA"/>
</dbReference>
<dbReference type="GO" id="GO:0009254">
    <property type="term" value="P:peptidoglycan turnover"/>
    <property type="evidence" value="ECO:0007669"/>
    <property type="project" value="TreeGrafter"/>
</dbReference>
<evidence type="ECO:0000313" key="7">
    <source>
        <dbReference type="EMBL" id="MBM6826072.1"/>
    </source>
</evidence>
<evidence type="ECO:0000256" key="1">
    <source>
        <dbReference type="ARBA" id="ARBA00001561"/>
    </source>
</evidence>
<keyword evidence="5" id="KW-0812">Transmembrane</keyword>
<feature type="domain" description="N-acetylmuramoyl-L-alanine amidase" evidence="6">
    <location>
        <begin position="70"/>
        <end position="201"/>
    </location>
</feature>
<reference evidence="7" key="2">
    <citation type="journal article" date="2021" name="Sci. Rep.">
        <title>The distribution of antibiotic resistance genes in chicken gut microbiota commensals.</title>
        <authorList>
            <person name="Juricova H."/>
            <person name="Matiasovicova J."/>
            <person name="Kubasova T."/>
            <person name="Cejkova D."/>
            <person name="Rychlik I."/>
        </authorList>
    </citation>
    <scope>NUCLEOTIDE SEQUENCE</scope>
    <source>
        <strain evidence="7">An420c</strain>
    </source>
</reference>
<dbReference type="PANTHER" id="PTHR30417">
    <property type="entry name" value="N-ACETYLMURAMOYL-L-ALANINE AMIDASE AMID"/>
    <property type="match status" value="1"/>
</dbReference>
<protein>
    <recommendedName>
        <fullName evidence="2">N-acetylmuramoyl-L-alanine amidase</fullName>
        <ecNumber evidence="2">3.5.1.28</ecNumber>
    </recommendedName>
</protein>
<dbReference type="AlphaFoldDB" id="A0A938X0H5"/>
<dbReference type="InterPro" id="IPR002502">
    <property type="entry name" value="Amidase_domain"/>
</dbReference>
<evidence type="ECO:0000256" key="3">
    <source>
        <dbReference type="ARBA" id="ARBA00022801"/>
    </source>
</evidence>
<name>A0A938X0H5_9CLOT</name>
<dbReference type="SUPFAM" id="SSF55846">
    <property type="entry name" value="N-acetylmuramoyl-L-alanine amidase-like"/>
    <property type="match status" value="1"/>
</dbReference>
<feature type="transmembrane region" description="Helical" evidence="5">
    <location>
        <begin position="20"/>
        <end position="40"/>
    </location>
</feature>
<evidence type="ECO:0000259" key="6">
    <source>
        <dbReference type="SMART" id="SM00644"/>
    </source>
</evidence>
<evidence type="ECO:0000256" key="5">
    <source>
        <dbReference type="SAM" id="Phobius"/>
    </source>
</evidence>
<comment type="catalytic activity">
    <reaction evidence="1">
        <text>Hydrolyzes the link between N-acetylmuramoyl residues and L-amino acid residues in certain cell-wall glycopeptides.</text>
        <dbReference type="EC" id="3.5.1.28"/>
    </reaction>
</comment>
<keyword evidence="8" id="KW-1185">Reference proteome</keyword>
<gene>
    <name evidence="7" type="ORF">H6A13_02985</name>
</gene>
<evidence type="ECO:0000313" key="8">
    <source>
        <dbReference type="Proteomes" id="UP000713880"/>
    </source>
</evidence>
<accession>A0A938X0H5</accession>
<keyword evidence="4" id="KW-0961">Cell wall biogenesis/degradation</keyword>
<evidence type="ECO:0000256" key="4">
    <source>
        <dbReference type="ARBA" id="ARBA00023316"/>
    </source>
</evidence>
<proteinExistence type="predicted"/>
<dbReference type="GO" id="GO:0009253">
    <property type="term" value="P:peptidoglycan catabolic process"/>
    <property type="evidence" value="ECO:0007669"/>
    <property type="project" value="InterPro"/>
</dbReference>
<reference evidence="7" key="1">
    <citation type="submission" date="2020-08" db="EMBL/GenBank/DDBJ databases">
        <authorList>
            <person name="Cejkova D."/>
            <person name="Kubasova T."/>
            <person name="Jahodarova E."/>
            <person name="Rychlik I."/>
        </authorList>
    </citation>
    <scope>NUCLEOTIDE SEQUENCE</scope>
    <source>
        <strain evidence="7">An420c</strain>
    </source>
</reference>
<organism evidence="7 8">
    <name type="scientific">Mordavella massiliensis</name>
    <dbReference type="NCBI Taxonomy" id="1871024"/>
    <lineage>
        <taxon>Bacteria</taxon>
        <taxon>Bacillati</taxon>
        <taxon>Bacillota</taxon>
        <taxon>Clostridia</taxon>
        <taxon>Eubacteriales</taxon>
        <taxon>Clostridiaceae</taxon>
        <taxon>Mordavella</taxon>
    </lineage>
</organism>
<dbReference type="SMART" id="SM00644">
    <property type="entry name" value="Ami_2"/>
    <property type="match status" value="1"/>
</dbReference>
<dbReference type="EC" id="3.5.1.28" evidence="2"/>
<keyword evidence="5" id="KW-0472">Membrane</keyword>
<dbReference type="CDD" id="cd06583">
    <property type="entry name" value="PGRP"/>
    <property type="match status" value="1"/>
</dbReference>
<dbReference type="Gene3D" id="3.40.80.10">
    <property type="entry name" value="Peptidoglycan recognition protein-like"/>
    <property type="match status" value="1"/>
</dbReference>
<dbReference type="Proteomes" id="UP000713880">
    <property type="component" value="Unassembled WGS sequence"/>
</dbReference>
<dbReference type="Pfam" id="PF01510">
    <property type="entry name" value="Amidase_2"/>
    <property type="match status" value="1"/>
</dbReference>
<keyword evidence="5" id="KW-1133">Transmembrane helix</keyword>
<sequence length="226" mass="25753">MYPAGKRMAAQRRRRRKRNLRLGFVLLLFLLLILGVLWFTGRCSNAYTERTGEGIDALRPPMDVELLTVNPYSRPGTATEKIRGIVVHYTANPGATAMDNRNYFENLKDTHETKVSSNFVIGMEGEIVQCVPTWEVAYASNSRNNDTVSIECCHSDESGAFTDATYASLVDLCAWLCLKFDLTEEDVIRHYDVTGKECPRYFVEHTDAWENFRADVKEALAKDFNY</sequence>